<organism evidence="3 4">
    <name type="scientific">Gordonia humi</name>
    <dbReference type="NCBI Taxonomy" id="686429"/>
    <lineage>
        <taxon>Bacteria</taxon>
        <taxon>Bacillati</taxon>
        <taxon>Actinomycetota</taxon>
        <taxon>Actinomycetes</taxon>
        <taxon>Mycobacteriales</taxon>
        <taxon>Gordoniaceae</taxon>
        <taxon>Gordonia</taxon>
    </lineage>
</organism>
<dbReference type="InterPro" id="IPR050789">
    <property type="entry name" value="Diverse_Enzym_Activities"/>
</dbReference>
<dbReference type="PANTHER" id="PTHR43283">
    <property type="entry name" value="BETA-LACTAMASE-RELATED"/>
    <property type="match status" value="1"/>
</dbReference>
<evidence type="ECO:0000313" key="3">
    <source>
        <dbReference type="EMBL" id="MBB4135709.1"/>
    </source>
</evidence>
<feature type="region of interest" description="Disordered" evidence="1">
    <location>
        <begin position="1"/>
        <end position="22"/>
    </location>
</feature>
<name>A0A840F2T8_9ACTN</name>
<accession>A0A840F2T8</accession>
<comment type="caution">
    <text evidence="3">The sequence shown here is derived from an EMBL/GenBank/DDBJ whole genome shotgun (WGS) entry which is preliminary data.</text>
</comment>
<dbReference type="AlphaFoldDB" id="A0A840F2T8"/>
<protein>
    <submittedName>
        <fullName evidence="3">CubicO group peptidase (Beta-lactamase class C family)</fullName>
    </submittedName>
</protein>
<evidence type="ECO:0000256" key="1">
    <source>
        <dbReference type="SAM" id="MobiDB-lite"/>
    </source>
</evidence>
<keyword evidence="4" id="KW-1185">Reference proteome</keyword>
<dbReference type="RefSeq" id="WP_343067377.1">
    <property type="nucleotide sequence ID" value="NZ_BAABHL010000122.1"/>
</dbReference>
<sequence>MFYVDDDPIASRRSAPQHGRIHLPDSLTSQQLSDRTWIGDEAGDERADAIWRAAEHWYSGGTQPAIQVCVRHRGRVIVDRAVGHGRTPIENVTSATPFCLFSASKAIAAVAVWRLIDQGVVDLGTRVADLVPGYSANGKGSTTIDHVLTHRAGIPFALAGSADQTRADDRAFVRAALCRMVPLHRPGLLHFYHALTWGPLVREIVETATGRPMREYIADEITGPLGLRWTNIGVDRSDVIEVARSHVTGSRTSFAVDTAFRLATGRTLDGIISSSNAPEVLTSTIPSSTGVSNAVELSRFAEMLLRGGALDGVRILSADAIVAARRERRALRPDVATAGVPLRWGTGFMLGSHYFGPFGRRAPEAFGHTGLTQIAMWADPQRDLATAVVSSGKPLGDVDGGRYRGLLDTIAAAFPRS</sequence>
<feature type="domain" description="Beta-lactamase-related" evidence="2">
    <location>
        <begin position="64"/>
        <end position="400"/>
    </location>
</feature>
<reference evidence="3 4" key="1">
    <citation type="submission" date="2020-08" db="EMBL/GenBank/DDBJ databases">
        <title>Sequencing the genomes of 1000 actinobacteria strains.</title>
        <authorList>
            <person name="Klenk H.-P."/>
        </authorList>
    </citation>
    <scope>NUCLEOTIDE SEQUENCE [LARGE SCALE GENOMIC DNA]</scope>
    <source>
        <strain evidence="3 4">DSM 45298</strain>
    </source>
</reference>
<evidence type="ECO:0000259" key="2">
    <source>
        <dbReference type="Pfam" id="PF00144"/>
    </source>
</evidence>
<dbReference type="InterPro" id="IPR001466">
    <property type="entry name" value="Beta-lactam-related"/>
</dbReference>
<dbReference type="Pfam" id="PF00144">
    <property type="entry name" value="Beta-lactamase"/>
    <property type="match status" value="1"/>
</dbReference>
<evidence type="ECO:0000313" key="4">
    <source>
        <dbReference type="Proteomes" id="UP000551501"/>
    </source>
</evidence>
<dbReference type="PANTHER" id="PTHR43283:SF3">
    <property type="entry name" value="BETA-LACTAMASE FAMILY PROTEIN (AFU_ORTHOLOGUE AFUA_5G07500)"/>
    <property type="match status" value="1"/>
</dbReference>
<gene>
    <name evidence="3" type="ORF">BKA16_002261</name>
</gene>
<dbReference type="Gene3D" id="3.40.710.10">
    <property type="entry name" value="DD-peptidase/beta-lactamase superfamily"/>
    <property type="match status" value="1"/>
</dbReference>
<dbReference type="SUPFAM" id="SSF56601">
    <property type="entry name" value="beta-lactamase/transpeptidase-like"/>
    <property type="match status" value="1"/>
</dbReference>
<dbReference type="InterPro" id="IPR012338">
    <property type="entry name" value="Beta-lactam/transpept-like"/>
</dbReference>
<dbReference type="Proteomes" id="UP000551501">
    <property type="component" value="Unassembled WGS sequence"/>
</dbReference>
<proteinExistence type="predicted"/>
<dbReference type="EMBL" id="JACIFP010000001">
    <property type="protein sequence ID" value="MBB4135709.1"/>
    <property type="molecule type" value="Genomic_DNA"/>
</dbReference>